<protein>
    <submittedName>
        <fullName evidence="1">Uncharacterized protein</fullName>
    </submittedName>
</protein>
<organism evidence="1 2">
    <name type="scientific">Fistulifera solaris</name>
    <name type="common">Oleaginous diatom</name>
    <dbReference type="NCBI Taxonomy" id="1519565"/>
    <lineage>
        <taxon>Eukaryota</taxon>
        <taxon>Sar</taxon>
        <taxon>Stramenopiles</taxon>
        <taxon>Ochrophyta</taxon>
        <taxon>Bacillariophyta</taxon>
        <taxon>Bacillariophyceae</taxon>
        <taxon>Bacillariophycidae</taxon>
        <taxon>Naviculales</taxon>
        <taxon>Naviculaceae</taxon>
        <taxon>Fistulifera</taxon>
    </lineage>
</organism>
<sequence>MHDHELRVLDQFNICQSFRQQSVLFCCRLTTLLNPHNIGIDLRFDRLDQVGHRATVMRAHFGVCHVIREYGGRLKLQ</sequence>
<dbReference type="Proteomes" id="UP000198406">
    <property type="component" value="Unassembled WGS sequence"/>
</dbReference>
<accession>A0A1Z5JUM6</accession>
<proteinExistence type="predicted"/>
<dbReference type="InParanoid" id="A0A1Z5JUM6"/>
<keyword evidence="2" id="KW-1185">Reference proteome</keyword>
<evidence type="ECO:0000313" key="2">
    <source>
        <dbReference type="Proteomes" id="UP000198406"/>
    </source>
</evidence>
<evidence type="ECO:0000313" key="1">
    <source>
        <dbReference type="EMBL" id="GAX17542.1"/>
    </source>
</evidence>
<reference evidence="1 2" key="1">
    <citation type="journal article" date="2015" name="Plant Cell">
        <title>Oil accumulation by the oleaginous diatom Fistulifera solaris as revealed by the genome and transcriptome.</title>
        <authorList>
            <person name="Tanaka T."/>
            <person name="Maeda Y."/>
            <person name="Veluchamy A."/>
            <person name="Tanaka M."/>
            <person name="Abida H."/>
            <person name="Marechal E."/>
            <person name="Bowler C."/>
            <person name="Muto M."/>
            <person name="Sunaga Y."/>
            <person name="Tanaka M."/>
            <person name="Yoshino T."/>
            <person name="Taniguchi T."/>
            <person name="Fukuda Y."/>
            <person name="Nemoto M."/>
            <person name="Matsumoto M."/>
            <person name="Wong P.S."/>
            <person name="Aburatani S."/>
            <person name="Fujibuchi W."/>
        </authorList>
    </citation>
    <scope>NUCLEOTIDE SEQUENCE [LARGE SCALE GENOMIC DNA]</scope>
    <source>
        <strain evidence="1 2">JPCC DA0580</strain>
    </source>
</reference>
<gene>
    <name evidence="1" type="ORF">FisN_18Lu192</name>
</gene>
<dbReference type="AlphaFoldDB" id="A0A1Z5JUM6"/>
<dbReference type="EMBL" id="BDSP01000118">
    <property type="protein sequence ID" value="GAX17542.1"/>
    <property type="molecule type" value="Genomic_DNA"/>
</dbReference>
<comment type="caution">
    <text evidence="1">The sequence shown here is derived from an EMBL/GenBank/DDBJ whole genome shotgun (WGS) entry which is preliminary data.</text>
</comment>
<name>A0A1Z5JUM6_FISSO</name>